<dbReference type="AlphaFoldDB" id="A0ABC9W5C1"/>
<dbReference type="Proteomes" id="UP001623348">
    <property type="component" value="Unassembled WGS sequence"/>
</dbReference>
<evidence type="ECO:0000313" key="2">
    <source>
        <dbReference type="Proteomes" id="UP001623348"/>
    </source>
</evidence>
<comment type="caution">
    <text evidence="1">The sequence shown here is derived from an EMBL/GenBank/DDBJ whole genome shotgun (WGS) entry which is preliminary data.</text>
</comment>
<proteinExistence type="predicted"/>
<organism evidence="1 2">
    <name type="scientific">Grus japonensis</name>
    <name type="common">Japanese crane</name>
    <name type="synonym">Red-crowned crane</name>
    <dbReference type="NCBI Taxonomy" id="30415"/>
    <lineage>
        <taxon>Eukaryota</taxon>
        <taxon>Metazoa</taxon>
        <taxon>Chordata</taxon>
        <taxon>Craniata</taxon>
        <taxon>Vertebrata</taxon>
        <taxon>Euteleostomi</taxon>
        <taxon>Archelosauria</taxon>
        <taxon>Archosauria</taxon>
        <taxon>Dinosauria</taxon>
        <taxon>Saurischia</taxon>
        <taxon>Theropoda</taxon>
        <taxon>Coelurosauria</taxon>
        <taxon>Aves</taxon>
        <taxon>Neognathae</taxon>
        <taxon>Neoaves</taxon>
        <taxon>Gruiformes</taxon>
        <taxon>Gruidae</taxon>
        <taxon>Grus</taxon>
    </lineage>
</organism>
<keyword evidence="2" id="KW-1185">Reference proteome</keyword>
<evidence type="ECO:0000313" key="1">
    <source>
        <dbReference type="EMBL" id="GAB0180381.1"/>
    </source>
</evidence>
<reference evidence="1 2" key="1">
    <citation type="submission" date="2024-06" db="EMBL/GenBank/DDBJ databases">
        <title>The draft genome of Grus japonensis, version 3.</title>
        <authorList>
            <person name="Nabeshima K."/>
            <person name="Suzuki S."/>
            <person name="Onuma M."/>
        </authorList>
    </citation>
    <scope>NUCLEOTIDE SEQUENCE [LARGE SCALE GENOMIC DNA]</scope>
    <source>
        <strain evidence="1 2">451A</strain>
    </source>
</reference>
<gene>
    <name evidence="1" type="ORF">GRJ2_000503400</name>
</gene>
<accession>A0ABC9W5C1</accession>
<name>A0ABC9W5C1_GRUJA</name>
<dbReference type="EMBL" id="BAAFJT010000001">
    <property type="protein sequence ID" value="GAB0180381.1"/>
    <property type="molecule type" value="Genomic_DNA"/>
</dbReference>
<sequence>MEIKFVFPAFWASDEQRARAFPKEHIQQKPNSKVDKCQLLQQPLSLAMELNWEEKHFAEDCCLLQTLTPSGVHPYTSSWPQVDCRLISRQDLSSVAILIS</sequence>
<protein>
    <submittedName>
        <fullName evidence="1">Uncharacterized protein</fullName>
    </submittedName>
</protein>